<keyword evidence="2" id="KW-1185">Reference proteome</keyword>
<accession>A0AAW1NIY3</accession>
<dbReference type="Proteomes" id="UP001458880">
    <property type="component" value="Unassembled WGS sequence"/>
</dbReference>
<proteinExistence type="predicted"/>
<evidence type="ECO:0000313" key="1">
    <source>
        <dbReference type="EMBL" id="KAK9758684.1"/>
    </source>
</evidence>
<dbReference type="EMBL" id="JASPKY010000003">
    <property type="protein sequence ID" value="KAK9758684.1"/>
    <property type="molecule type" value="Genomic_DNA"/>
</dbReference>
<name>A0AAW1NIY3_POPJA</name>
<dbReference type="AlphaFoldDB" id="A0AAW1NIY3"/>
<organism evidence="1 2">
    <name type="scientific">Popillia japonica</name>
    <name type="common">Japanese beetle</name>
    <dbReference type="NCBI Taxonomy" id="7064"/>
    <lineage>
        <taxon>Eukaryota</taxon>
        <taxon>Metazoa</taxon>
        <taxon>Ecdysozoa</taxon>
        <taxon>Arthropoda</taxon>
        <taxon>Hexapoda</taxon>
        <taxon>Insecta</taxon>
        <taxon>Pterygota</taxon>
        <taxon>Neoptera</taxon>
        <taxon>Endopterygota</taxon>
        <taxon>Coleoptera</taxon>
        <taxon>Polyphaga</taxon>
        <taxon>Scarabaeiformia</taxon>
        <taxon>Scarabaeidae</taxon>
        <taxon>Rutelinae</taxon>
        <taxon>Popillia</taxon>
    </lineage>
</organism>
<evidence type="ECO:0000313" key="2">
    <source>
        <dbReference type="Proteomes" id="UP001458880"/>
    </source>
</evidence>
<reference evidence="1 2" key="1">
    <citation type="journal article" date="2024" name="BMC Genomics">
        <title>De novo assembly and annotation of Popillia japonica's genome with initial clues to its potential as an invasive pest.</title>
        <authorList>
            <person name="Cucini C."/>
            <person name="Boschi S."/>
            <person name="Funari R."/>
            <person name="Cardaioli E."/>
            <person name="Iannotti N."/>
            <person name="Marturano G."/>
            <person name="Paoli F."/>
            <person name="Bruttini M."/>
            <person name="Carapelli A."/>
            <person name="Frati F."/>
            <person name="Nardi F."/>
        </authorList>
    </citation>
    <scope>NUCLEOTIDE SEQUENCE [LARGE SCALE GENOMIC DNA]</scope>
    <source>
        <strain evidence="1">DMR45628</strain>
    </source>
</reference>
<comment type="caution">
    <text evidence="1">The sequence shown here is derived from an EMBL/GenBank/DDBJ whole genome shotgun (WGS) entry which is preliminary data.</text>
</comment>
<protein>
    <submittedName>
        <fullName evidence="1">Uncharacterized protein</fullName>
    </submittedName>
</protein>
<gene>
    <name evidence="1" type="ORF">QE152_g723</name>
</gene>
<sequence length="100" mass="11492">MHIRYNRILRVSKVTPICSLAAFTLNYAHQIQQHLTIVQPRVKPQNDVENVDHTKMLNKVNQAGSTLNYAHQIQQNLTIVQPRVKPQNDVENVESYDSST</sequence>